<name>A0A3N4IKC6_ASCIM</name>
<dbReference type="PANTHER" id="PTHR23502">
    <property type="entry name" value="MAJOR FACILITATOR SUPERFAMILY"/>
    <property type="match status" value="1"/>
</dbReference>
<dbReference type="InterPro" id="IPR036259">
    <property type="entry name" value="MFS_trans_sf"/>
</dbReference>
<evidence type="ECO:0000313" key="7">
    <source>
        <dbReference type="EMBL" id="RPA84641.1"/>
    </source>
</evidence>
<reference evidence="7 8" key="1">
    <citation type="journal article" date="2018" name="Nat. Ecol. Evol.">
        <title>Pezizomycetes genomes reveal the molecular basis of ectomycorrhizal truffle lifestyle.</title>
        <authorList>
            <person name="Murat C."/>
            <person name="Payen T."/>
            <person name="Noel B."/>
            <person name="Kuo A."/>
            <person name="Morin E."/>
            <person name="Chen J."/>
            <person name="Kohler A."/>
            <person name="Krizsan K."/>
            <person name="Balestrini R."/>
            <person name="Da Silva C."/>
            <person name="Montanini B."/>
            <person name="Hainaut M."/>
            <person name="Levati E."/>
            <person name="Barry K.W."/>
            <person name="Belfiori B."/>
            <person name="Cichocki N."/>
            <person name="Clum A."/>
            <person name="Dockter R.B."/>
            <person name="Fauchery L."/>
            <person name="Guy J."/>
            <person name="Iotti M."/>
            <person name="Le Tacon F."/>
            <person name="Lindquist E.A."/>
            <person name="Lipzen A."/>
            <person name="Malagnac F."/>
            <person name="Mello A."/>
            <person name="Molinier V."/>
            <person name="Miyauchi S."/>
            <person name="Poulain J."/>
            <person name="Riccioni C."/>
            <person name="Rubini A."/>
            <person name="Sitrit Y."/>
            <person name="Splivallo R."/>
            <person name="Traeger S."/>
            <person name="Wang M."/>
            <person name="Zifcakova L."/>
            <person name="Wipf D."/>
            <person name="Zambonelli A."/>
            <person name="Paolocci F."/>
            <person name="Nowrousian M."/>
            <person name="Ottonello S."/>
            <person name="Baldrian P."/>
            <person name="Spatafora J.W."/>
            <person name="Henrissat B."/>
            <person name="Nagy L.G."/>
            <person name="Aury J.M."/>
            <person name="Wincker P."/>
            <person name="Grigoriev I.V."/>
            <person name="Bonfante P."/>
            <person name="Martin F.M."/>
        </authorList>
    </citation>
    <scope>NUCLEOTIDE SEQUENCE [LARGE SCALE GENOMIC DNA]</scope>
    <source>
        <strain evidence="7 8">RN42</strain>
    </source>
</reference>
<organism evidence="7 8">
    <name type="scientific">Ascobolus immersus RN42</name>
    <dbReference type="NCBI Taxonomy" id="1160509"/>
    <lineage>
        <taxon>Eukaryota</taxon>
        <taxon>Fungi</taxon>
        <taxon>Dikarya</taxon>
        <taxon>Ascomycota</taxon>
        <taxon>Pezizomycotina</taxon>
        <taxon>Pezizomycetes</taxon>
        <taxon>Pezizales</taxon>
        <taxon>Ascobolaceae</taxon>
        <taxon>Ascobolus</taxon>
    </lineage>
</organism>
<dbReference type="InterPro" id="IPR011701">
    <property type="entry name" value="MFS"/>
</dbReference>
<dbReference type="GO" id="GO:0005886">
    <property type="term" value="C:plasma membrane"/>
    <property type="evidence" value="ECO:0007669"/>
    <property type="project" value="TreeGrafter"/>
</dbReference>
<feature type="transmembrane region" description="Helical" evidence="5">
    <location>
        <begin position="182"/>
        <end position="203"/>
    </location>
</feature>
<dbReference type="PROSITE" id="PS50850">
    <property type="entry name" value="MFS"/>
    <property type="match status" value="1"/>
</dbReference>
<feature type="transmembrane region" description="Helical" evidence="5">
    <location>
        <begin position="50"/>
        <end position="69"/>
    </location>
</feature>
<protein>
    <submittedName>
        <fullName evidence="7">MFS general substrate transporter</fullName>
    </submittedName>
</protein>
<evidence type="ECO:0000256" key="2">
    <source>
        <dbReference type="ARBA" id="ARBA00022692"/>
    </source>
</evidence>
<dbReference type="Pfam" id="PF07690">
    <property type="entry name" value="MFS_1"/>
    <property type="match status" value="1"/>
</dbReference>
<dbReference type="OrthoDB" id="3066029at2759"/>
<dbReference type="Proteomes" id="UP000275078">
    <property type="component" value="Unassembled WGS sequence"/>
</dbReference>
<evidence type="ECO:0000256" key="5">
    <source>
        <dbReference type="SAM" id="Phobius"/>
    </source>
</evidence>
<feature type="transmembrane region" description="Helical" evidence="5">
    <location>
        <begin position="140"/>
        <end position="161"/>
    </location>
</feature>
<dbReference type="EMBL" id="ML119658">
    <property type="protein sequence ID" value="RPA84641.1"/>
    <property type="molecule type" value="Genomic_DNA"/>
</dbReference>
<evidence type="ECO:0000259" key="6">
    <source>
        <dbReference type="PROSITE" id="PS50850"/>
    </source>
</evidence>
<accession>A0A3N4IKC6</accession>
<feature type="transmembrane region" description="Helical" evidence="5">
    <location>
        <begin position="20"/>
        <end position="44"/>
    </location>
</feature>
<dbReference type="AlphaFoldDB" id="A0A3N4IKC6"/>
<dbReference type="Gene3D" id="1.20.1250.20">
    <property type="entry name" value="MFS general substrate transporter like domains"/>
    <property type="match status" value="1"/>
</dbReference>
<gene>
    <name evidence="7" type="ORF">BJ508DRAFT_412687</name>
</gene>
<dbReference type="STRING" id="1160509.A0A3N4IKC6"/>
<proteinExistence type="predicted"/>
<evidence type="ECO:0000256" key="4">
    <source>
        <dbReference type="ARBA" id="ARBA00023136"/>
    </source>
</evidence>
<keyword evidence="4 5" id="KW-0472">Membrane</keyword>
<keyword evidence="8" id="KW-1185">Reference proteome</keyword>
<dbReference type="InterPro" id="IPR020846">
    <property type="entry name" value="MFS_dom"/>
</dbReference>
<feature type="transmembrane region" description="Helical" evidence="5">
    <location>
        <begin position="276"/>
        <end position="300"/>
    </location>
</feature>
<feature type="transmembrane region" description="Helical" evidence="5">
    <location>
        <begin position="215"/>
        <end position="236"/>
    </location>
</feature>
<keyword evidence="3 5" id="KW-1133">Transmembrane helix</keyword>
<feature type="domain" description="Major facilitator superfamily (MFS) profile" evidence="6">
    <location>
        <begin position="1"/>
        <end position="73"/>
    </location>
</feature>
<comment type="subcellular location">
    <subcellularLocation>
        <location evidence="1">Membrane</location>
        <topology evidence="1">Multi-pass membrane protein</topology>
    </subcellularLocation>
</comment>
<evidence type="ECO:0000313" key="8">
    <source>
        <dbReference type="Proteomes" id="UP000275078"/>
    </source>
</evidence>
<evidence type="ECO:0000256" key="1">
    <source>
        <dbReference type="ARBA" id="ARBA00004141"/>
    </source>
</evidence>
<dbReference type="GO" id="GO:0022857">
    <property type="term" value="F:transmembrane transporter activity"/>
    <property type="evidence" value="ECO:0007669"/>
    <property type="project" value="InterPro"/>
</dbReference>
<keyword evidence="2 5" id="KW-0812">Transmembrane</keyword>
<dbReference type="PANTHER" id="PTHR23502:SF152">
    <property type="entry name" value="MAJOR FACILITATOR SUPERFAMILY (MFS) PROFILE DOMAIN-CONTAINING PROTEIN-RELATED"/>
    <property type="match status" value="1"/>
</dbReference>
<sequence length="313" mass="33741">MSGQSLIGEIFEPTKRGLAIGIFLAGTVLGPCIGPVIGGVIVTYRPWRVIFYLQAALVFAALVVAFFVIPTLRPRLRPTSTSHFLSVWDPRPLLRLFRFPNLCLIYLACGTQTFAQYTMITPVRYVMNPRFNLTSPLQSGLFFLAPGFGFVLGSCVGGKWADIVVKRYIKKRNGERIPEDRLKAGMFATLIGSPLGMLLYSWSIQNEVGGMPLPIIGMFISGLAQMAGMSAMNTYCTEIKPGHSVAILAGKYLVQNCLSAAASAVILPFINAIGVGWAGTVATGIILVGAAAVITTAYLGQRMRNAVEGKAEK</sequence>
<evidence type="ECO:0000256" key="3">
    <source>
        <dbReference type="ARBA" id="ARBA00022989"/>
    </source>
</evidence>
<dbReference type="SUPFAM" id="SSF103473">
    <property type="entry name" value="MFS general substrate transporter"/>
    <property type="match status" value="1"/>
</dbReference>
<feature type="transmembrane region" description="Helical" evidence="5">
    <location>
        <begin position="248"/>
        <end position="270"/>
    </location>
</feature>